<protein>
    <submittedName>
        <fullName evidence="2">Uncharacterized protein</fullName>
    </submittedName>
</protein>
<dbReference type="Proteomes" id="UP000183077">
    <property type="component" value="Unassembled WGS sequence"/>
</dbReference>
<dbReference type="EMBL" id="FNYS01000008">
    <property type="protein sequence ID" value="SEI97482.1"/>
    <property type="molecule type" value="Genomic_DNA"/>
</dbReference>
<dbReference type="GeneID" id="82257197"/>
<organism evidence="2 3">
    <name type="scientific">Myroides marinus</name>
    <dbReference type="NCBI Taxonomy" id="703342"/>
    <lineage>
        <taxon>Bacteria</taxon>
        <taxon>Pseudomonadati</taxon>
        <taxon>Bacteroidota</taxon>
        <taxon>Flavobacteriia</taxon>
        <taxon>Flavobacteriales</taxon>
        <taxon>Flavobacteriaceae</taxon>
        <taxon>Myroides</taxon>
    </lineage>
</organism>
<name>A0A1H6VB23_9FLAO</name>
<feature type="chain" id="PRO_5010256569" evidence="1">
    <location>
        <begin position="21"/>
        <end position="263"/>
    </location>
</feature>
<proteinExistence type="predicted"/>
<keyword evidence="1" id="KW-0732">Signal</keyword>
<feature type="signal peptide" evidence="1">
    <location>
        <begin position="1"/>
        <end position="20"/>
    </location>
</feature>
<sequence length="263" mass="29592">MKKFSILFLTLLSISMFGQVGVGTEEPTAGLDIDPKGIEVEKSEDRYIRLEGLEKKPDYLRKIVLNQKGDVATMDYDANSFNLKTIKYAKSKKTIHTEKSANVMDVSKKQVSLDVDLVITLSPNTENIIFLEYDMPIFIYNNKEDNRVKVGYVGVTLTKVEHSNVIVELDQGSRKVTNYENRSAVNGDNFFGVSVASKAVDQLSNTGTVEKKVKYKLFAYIEKSYFESFDKEVYFGNADGEIESLGIGIFNAVHYEKVISPTK</sequence>
<evidence type="ECO:0000313" key="2">
    <source>
        <dbReference type="EMBL" id="SEI97482.1"/>
    </source>
</evidence>
<gene>
    <name evidence="2" type="ORF">SAMN04488018_10866</name>
</gene>
<reference evidence="2 3" key="1">
    <citation type="submission" date="2016-10" db="EMBL/GenBank/DDBJ databases">
        <authorList>
            <person name="de Groot N.N."/>
        </authorList>
    </citation>
    <scope>NUCLEOTIDE SEQUENCE [LARGE SCALE GENOMIC DNA]</scope>
    <source>
        <strain evidence="2 3">DSM 23048</strain>
    </source>
</reference>
<dbReference type="AlphaFoldDB" id="A0A1H6VB23"/>
<evidence type="ECO:0000256" key="1">
    <source>
        <dbReference type="SAM" id="SignalP"/>
    </source>
</evidence>
<evidence type="ECO:0000313" key="3">
    <source>
        <dbReference type="Proteomes" id="UP000183077"/>
    </source>
</evidence>
<dbReference type="RefSeq" id="WP_133145889.1">
    <property type="nucleotide sequence ID" value="NZ_FNYS01000008.1"/>
</dbReference>
<accession>A0A1H6VB23</accession>